<dbReference type="OrthoDB" id="10522476at2759"/>
<feature type="region of interest" description="Disordered" evidence="2">
    <location>
        <begin position="360"/>
        <end position="411"/>
    </location>
</feature>
<proteinExistence type="predicted"/>
<dbReference type="Gene3D" id="6.10.140.920">
    <property type="match status" value="1"/>
</dbReference>
<feature type="region of interest" description="Disordered" evidence="2">
    <location>
        <begin position="47"/>
        <end position="117"/>
    </location>
</feature>
<dbReference type="EMBL" id="JAEHOD010000037">
    <property type="protein sequence ID" value="KAG2440644.1"/>
    <property type="molecule type" value="Genomic_DNA"/>
</dbReference>
<comment type="caution">
    <text evidence="3">The sequence shown here is derived from an EMBL/GenBank/DDBJ whole genome shotgun (WGS) entry which is preliminary data.</text>
</comment>
<accession>A0A835THV2</accession>
<organism evidence="3 4">
    <name type="scientific">Chlamydomonas schloesseri</name>
    <dbReference type="NCBI Taxonomy" id="2026947"/>
    <lineage>
        <taxon>Eukaryota</taxon>
        <taxon>Viridiplantae</taxon>
        <taxon>Chlorophyta</taxon>
        <taxon>core chlorophytes</taxon>
        <taxon>Chlorophyceae</taxon>
        <taxon>CS clade</taxon>
        <taxon>Chlamydomonadales</taxon>
        <taxon>Chlamydomonadaceae</taxon>
        <taxon>Chlamydomonas</taxon>
    </lineage>
</organism>
<feature type="coiled-coil region" evidence="1">
    <location>
        <begin position="164"/>
        <end position="227"/>
    </location>
</feature>
<keyword evidence="1" id="KW-0175">Coiled coil</keyword>
<name>A0A835THV2_9CHLO</name>
<evidence type="ECO:0000256" key="1">
    <source>
        <dbReference type="SAM" id="Coils"/>
    </source>
</evidence>
<evidence type="ECO:0000313" key="4">
    <source>
        <dbReference type="Proteomes" id="UP000613740"/>
    </source>
</evidence>
<gene>
    <name evidence="3" type="ORF">HYH02_010223</name>
</gene>
<dbReference type="Proteomes" id="UP000613740">
    <property type="component" value="Unassembled WGS sequence"/>
</dbReference>
<reference evidence="3" key="1">
    <citation type="journal article" date="2020" name="bioRxiv">
        <title>Comparative genomics of Chlamydomonas.</title>
        <authorList>
            <person name="Craig R.J."/>
            <person name="Hasan A.R."/>
            <person name="Ness R.W."/>
            <person name="Keightley P.D."/>
        </authorList>
    </citation>
    <scope>NUCLEOTIDE SEQUENCE</scope>
    <source>
        <strain evidence="3">CCAP 11/173</strain>
    </source>
</reference>
<feature type="coiled-coil region" evidence="1">
    <location>
        <begin position="274"/>
        <end position="301"/>
    </location>
</feature>
<evidence type="ECO:0000313" key="3">
    <source>
        <dbReference type="EMBL" id="KAG2440644.1"/>
    </source>
</evidence>
<dbReference type="AlphaFoldDB" id="A0A835THV2"/>
<protein>
    <submittedName>
        <fullName evidence="3">Uncharacterized protein</fullName>
    </submittedName>
</protein>
<sequence>MSRRGRTEGGSFTLIRRDRDMLQHEKMLLLANKRRLEALLRGVVDMQQLHPPPPAAPSLEGGSGGGLSHAPASTQRASSLRSSISGTLSGGGLSGVVMSRDGPSSAGAVPRSSPYGPSLRSQILRALDESSSLEWHMSPSGASSGPLFAGGNGGWADGNTEARVQELSARLVQLQTELDVTKTRYESELRYRNTQASAATTHLLKQVADLDTQVDELQRALIAAEGRVFDLTAQNTDLRHFNQELSATVRDKTVALEEAVALLGPDAAKLCEANEGLRSQLREANLALAARERRIHDLECQAASRSKSLLVHAHKAIDALRALAGISSAGAGVGGGFGQGGGAGGALAALTNLAMALGDPHEGHGSGGRSVKTDMCGGGWQPPLSPSRHDSWSPVTPTGDTYSAGGASDKS</sequence>
<keyword evidence="4" id="KW-1185">Reference proteome</keyword>
<evidence type="ECO:0000256" key="2">
    <source>
        <dbReference type="SAM" id="MobiDB-lite"/>
    </source>
</evidence>
<feature type="compositionally biased region" description="Low complexity" evidence="2">
    <location>
        <begin position="68"/>
        <end position="87"/>
    </location>
</feature>